<keyword evidence="3 6" id="KW-0812">Transmembrane</keyword>
<evidence type="ECO:0000256" key="2">
    <source>
        <dbReference type="ARBA" id="ARBA00008974"/>
    </source>
</evidence>
<keyword evidence="8" id="KW-1185">Reference proteome</keyword>
<dbReference type="Pfam" id="PF02133">
    <property type="entry name" value="Transp_cyt_pur"/>
    <property type="match status" value="1"/>
</dbReference>
<comment type="subcellular location">
    <subcellularLocation>
        <location evidence="1">Membrane</location>
        <topology evidence="1">Multi-pass membrane protein</topology>
    </subcellularLocation>
</comment>
<dbReference type="Proteomes" id="UP000219338">
    <property type="component" value="Unassembled WGS sequence"/>
</dbReference>
<proteinExistence type="inferred from homology"/>
<keyword evidence="4 6" id="KW-1133">Transmembrane helix</keyword>
<dbReference type="AlphaFoldDB" id="A0A284RWX2"/>
<feature type="transmembrane region" description="Helical" evidence="6">
    <location>
        <begin position="177"/>
        <end position="199"/>
    </location>
</feature>
<feature type="transmembrane region" description="Helical" evidence="6">
    <location>
        <begin position="220"/>
        <end position="237"/>
    </location>
</feature>
<keyword evidence="5 6" id="KW-0472">Membrane</keyword>
<dbReference type="OrthoDB" id="2018619at2759"/>
<protein>
    <recommendedName>
        <fullName evidence="9">Uracil permease</fullName>
    </recommendedName>
</protein>
<dbReference type="InterPro" id="IPR045225">
    <property type="entry name" value="Uracil/uridine/allantoin_perm"/>
</dbReference>
<feature type="transmembrane region" description="Helical" evidence="6">
    <location>
        <begin position="285"/>
        <end position="305"/>
    </location>
</feature>
<evidence type="ECO:0000256" key="5">
    <source>
        <dbReference type="ARBA" id="ARBA00023136"/>
    </source>
</evidence>
<feature type="transmembrane region" description="Helical" evidence="6">
    <location>
        <begin position="482"/>
        <end position="500"/>
    </location>
</feature>
<organism evidence="7 8">
    <name type="scientific">Armillaria ostoyae</name>
    <name type="common">Armillaria root rot fungus</name>
    <dbReference type="NCBI Taxonomy" id="47428"/>
    <lineage>
        <taxon>Eukaryota</taxon>
        <taxon>Fungi</taxon>
        <taxon>Dikarya</taxon>
        <taxon>Basidiomycota</taxon>
        <taxon>Agaricomycotina</taxon>
        <taxon>Agaricomycetes</taxon>
        <taxon>Agaricomycetidae</taxon>
        <taxon>Agaricales</taxon>
        <taxon>Marasmiineae</taxon>
        <taxon>Physalacriaceae</taxon>
        <taxon>Armillaria</taxon>
    </lineage>
</organism>
<evidence type="ECO:0000256" key="6">
    <source>
        <dbReference type="SAM" id="Phobius"/>
    </source>
</evidence>
<gene>
    <name evidence="7" type="ORF">ARMOST_16680</name>
</gene>
<name>A0A284RWX2_ARMOS</name>
<dbReference type="InterPro" id="IPR001248">
    <property type="entry name" value="Pur-cyt_permease"/>
</dbReference>
<dbReference type="GO" id="GO:0015205">
    <property type="term" value="F:nucleobase transmembrane transporter activity"/>
    <property type="evidence" value="ECO:0007669"/>
    <property type="project" value="TreeGrafter"/>
</dbReference>
<sequence>MDIDEKGESSVDVRIQTVTARPSFRHAFRTWSSFNRYIKTDAGRNLPGNGHIWENEGWCGPLPLFCSRGLIKRKRPSPLPRRASDLGNRFLLRFLVLRVDEYEYLGRCILDDYPRIGMTWWHAILVVFSANMLSSVILVLNGYASSGWHIGYPVLVRTSFGVVGSFFAVTIRSMLGIVWFGIQCTFGGYFVSICLRCIWPSWYTMDNHIPESIGITSRDLAGFGIFWIISVGFLAMPPYKTRWLFIVKSFLLPPTGLGLLIWALKKNHGFTGMSFGATQSSGSTLAWAVIAQFNAVMGTNSALLVTVPDITRYARRRSAQTQGQLFSLPIGQTLWATCGIMVTAAMNRQWDTAYWNPYDLLNVMLDHDMSSPSRAGCFFASAAFILATLGTSIANNTIPFGADITALLPRYLTMVRGQVFLYSLGEYYLVPQDSLPSSTDTRYSWGLSLVIIDYFLVHKGNLQLAGLFTGLRDGPYYYTWGVNWRAIIAFIAGTGIPFPGFVQSFGSVAIGEVAEEMFDFGWLASFGIGAIIYWVLCRVFPVENVDRCLTFEAELERIEREEVERRIKEEYPDGVPYIY</sequence>
<evidence type="ECO:0000313" key="7">
    <source>
        <dbReference type="EMBL" id="SJL13241.1"/>
    </source>
</evidence>
<evidence type="ECO:0000256" key="1">
    <source>
        <dbReference type="ARBA" id="ARBA00004141"/>
    </source>
</evidence>
<evidence type="ECO:0008006" key="9">
    <source>
        <dbReference type="Google" id="ProtNLM"/>
    </source>
</evidence>
<dbReference type="Gene3D" id="1.10.4160.10">
    <property type="entry name" value="Hydantoin permease"/>
    <property type="match status" value="1"/>
</dbReference>
<evidence type="ECO:0000256" key="3">
    <source>
        <dbReference type="ARBA" id="ARBA00022692"/>
    </source>
</evidence>
<dbReference type="PANTHER" id="PTHR30618:SF0">
    <property type="entry name" value="PURINE-URACIL PERMEASE NCS1"/>
    <property type="match status" value="1"/>
</dbReference>
<feature type="transmembrane region" description="Helical" evidence="6">
    <location>
        <begin position="520"/>
        <end position="537"/>
    </location>
</feature>
<feature type="transmembrane region" description="Helical" evidence="6">
    <location>
        <begin position="120"/>
        <end position="140"/>
    </location>
</feature>
<dbReference type="EMBL" id="FUEG01000019">
    <property type="protein sequence ID" value="SJL13241.1"/>
    <property type="molecule type" value="Genomic_DNA"/>
</dbReference>
<reference evidence="8" key="1">
    <citation type="journal article" date="2017" name="Nat. Ecol. Evol.">
        <title>Genome expansion and lineage-specific genetic innovations in the forest pathogenic fungi Armillaria.</title>
        <authorList>
            <person name="Sipos G."/>
            <person name="Prasanna A.N."/>
            <person name="Walter M.C."/>
            <person name="O'Connor E."/>
            <person name="Balint B."/>
            <person name="Krizsan K."/>
            <person name="Kiss B."/>
            <person name="Hess J."/>
            <person name="Varga T."/>
            <person name="Slot J."/>
            <person name="Riley R."/>
            <person name="Boka B."/>
            <person name="Rigling D."/>
            <person name="Barry K."/>
            <person name="Lee J."/>
            <person name="Mihaltcheva S."/>
            <person name="LaButti K."/>
            <person name="Lipzen A."/>
            <person name="Waldron R."/>
            <person name="Moloney N.M."/>
            <person name="Sperisen C."/>
            <person name="Kredics L."/>
            <person name="Vagvoelgyi C."/>
            <person name="Patrignani A."/>
            <person name="Fitzpatrick D."/>
            <person name="Nagy I."/>
            <person name="Doyle S."/>
            <person name="Anderson J.B."/>
            <person name="Grigoriev I.V."/>
            <person name="Gueldener U."/>
            <person name="Muensterkoetter M."/>
            <person name="Nagy L.G."/>
        </authorList>
    </citation>
    <scope>NUCLEOTIDE SEQUENCE [LARGE SCALE GENOMIC DNA]</scope>
    <source>
        <strain evidence="8">C18/9</strain>
    </source>
</reference>
<feature type="transmembrane region" description="Helical" evidence="6">
    <location>
        <begin position="325"/>
        <end position="346"/>
    </location>
</feature>
<evidence type="ECO:0000313" key="8">
    <source>
        <dbReference type="Proteomes" id="UP000219338"/>
    </source>
</evidence>
<dbReference type="OMA" id="SICLRCI"/>
<accession>A0A284RWX2</accession>
<dbReference type="GO" id="GO:0005886">
    <property type="term" value="C:plasma membrane"/>
    <property type="evidence" value="ECO:0007669"/>
    <property type="project" value="TreeGrafter"/>
</dbReference>
<dbReference type="PANTHER" id="PTHR30618">
    <property type="entry name" value="NCS1 FAMILY PURINE/PYRIMIDINE TRANSPORTER"/>
    <property type="match status" value="1"/>
</dbReference>
<feature type="transmembrane region" description="Helical" evidence="6">
    <location>
        <begin position="152"/>
        <end position="171"/>
    </location>
</feature>
<evidence type="ECO:0000256" key="4">
    <source>
        <dbReference type="ARBA" id="ARBA00022989"/>
    </source>
</evidence>
<comment type="similarity">
    <text evidence="2">Belongs to the purine-cytosine permease (2.A.39) family.</text>
</comment>
<feature type="transmembrane region" description="Helical" evidence="6">
    <location>
        <begin position="243"/>
        <end position="264"/>
    </location>
</feature>